<dbReference type="Proteomes" id="UP000233435">
    <property type="component" value="Unassembled WGS sequence"/>
</dbReference>
<keyword evidence="1" id="KW-0732">Signal</keyword>
<evidence type="ECO:0008006" key="4">
    <source>
        <dbReference type="Google" id="ProtNLM"/>
    </source>
</evidence>
<organism evidence="2 3">
    <name type="scientific">Confluentibacter flavum</name>
    <dbReference type="NCBI Taxonomy" id="1909700"/>
    <lineage>
        <taxon>Bacteria</taxon>
        <taxon>Pseudomonadati</taxon>
        <taxon>Bacteroidota</taxon>
        <taxon>Flavobacteriia</taxon>
        <taxon>Flavobacteriales</taxon>
        <taxon>Flavobacteriaceae</taxon>
        <taxon>Confluentibacter</taxon>
    </lineage>
</organism>
<dbReference type="AlphaFoldDB" id="A0A2N3HPK8"/>
<evidence type="ECO:0000313" key="3">
    <source>
        <dbReference type="Proteomes" id="UP000233435"/>
    </source>
</evidence>
<accession>A0A2N3HPK8</accession>
<protein>
    <recommendedName>
        <fullName evidence="4">DUF4468 domain-containing protein</fullName>
    </recommendedName>
</protein>
<comment type="caution">
    <text evidence="2">The sequence shown here is derived from an EMBL/GenBank/DDBJ whole genome shotgun (WGS) entry which is preliminary data.</text>
</comment>
<evidence type="ECO:0000313" key="2">
    <source>
        <dbReference type="EMBL" id="PKQ46885.1"/>
    </source>
</evidence>
<dbReference type="RefSeq" id="WP_106658012.1">
    <property type="nucleotide sequence ID" value="NZ_PJEO01000004.1"/>
</dbReference>
<dbReference type="EMBL" id="PJEO01000004">
    <property type="protein sequence ID" value="PKQ46885.1"/>
    <property type="molecule type" value="Genomic_DNA"/>
</dbReference>
<keyword evidence="3" id="KW-1185">Reference proteome</keyword>
<proteinExistence type="predicted"/>
<feature type="chain" id="PRO_5014846243" description="DUF4468 domain-containing protein" evidence="1">
    <location>
        <begin position="19"/>
        <end position="189"/>
    </location>
</feature>
<sequence>MKTIIIVFINLASSFCFSQDHFIYNENGITENVVVIFDNLSKDFIFKKTQEWYKKNREPGKFTINTVNRKKSFIRMKGWKFNYTFAEYENFTEYYDAEYVIEIYINEGNYKLFPKKLKLCPYEEIYDEDKSTLEELFFCDHIDIKVGETVYNAKFGGATKLQKLIEDLFNTLNKDLENFIKEEAKKTQL</sequence>
<name>A0A2N3HPK8_9FLAO</name>
<evidence type="ECO:0000256" key="1">
    <source>
        <dbReference type="SAM" id="SignalP"/>
    </source>
</evidence>
<gene>
    <name evidence="2" type="ORF">CSW08_00815</name>
</gene>
<dbReference type="OrthoDB" id="708866at2"/>
<reference evidence="2 3" key="1">
    <citation type="submission" date="2017-12" db="EMBL/GenBank/DDBJ databases">
        <title>Confluentibacter flavum sp. nov., isolated from the saline lake.</title>
        <authorList>
            <person name="Yu L."/>
        </authorList>
    </citation>
    <scope>NUCLEOTIDE SEQUENCE [LARGE SCALE GENOMIC DNA]</scope>
    <source>
        <strain evidence="2 3">3B</strain>
    </source>
</reference>
<feature type="signal peptide" evidence="1">
    <location>
        <begin position="1"/>
        <end position="18"/>
    </location>
</feature>